<dbReference type="GO" id="GO:0005634">
    <property type="term" value="C:nucleus"/>
    <property type="evidence" value="ECO:0007669"/>
    <property type="project" value="TreeGrafter"/>
</dbReference>
<dbReference type="Gene3D" id="3.40.50.300">
    <property type="entry name" value="P-loop containing nucleotide triphosphate hydrolases"/>
    <property type="match status" value="1"/>
</dbReference>
<dbReference type="PANTHER" id="PTHR11630:SF71">
    <property type="entry name" value="DNA REPLICATION LICENSING FACTOR MCM3"/>
    <property type="match status" value="1"/>
</dbReference>
<keyword evidence="3" id="KW-0067">ATP-binding</keyword>
<dbReference type="GO" id="GO:0005524">
    <property type="term" value="F:ATP binding"/>
    <property type="evidence" value="ECO:0007669"/>
    <property type="project" value="UniProtKB-KW"/>
</dbReference>
<reference evidence="6" key="1">
    <citation type="submission" date="2017-11" db="EMBL/GenBank/DDBJ databases">
        <authorList>
            <person name="Lima N.C."/>
            <person name="Parody-Merino A.M."/>
            <person name="Battley P.F."/>
            <person name="Fidler A.E."/>
            <person name="Prosdocimi F."/>
        </authorList>
    </citation>
    <scope>NUCLEOTIDE SEQUENCE [LARGE SCALE GENOMIC DNA]</scope>
</reference>
<feature type="domain" description="MCM C-terminal AAA(+) ATPase" evidence="4">
    <location>
        <begin position="41"/>
        <end position="96"/>
    </location>
</feature>
<dbReference type="GO" id="GO:1902975">
    <property type="term" value="P:mitotic DNA replication initiation"/>
    <property type="evidence" value="ECO:0007669"/>
    <property type="project" value="TreeGrafter"/>
</dbReference>
<evidence type="ECO:0000313" key="5">
    <source>
        <dbReference type="EMBL" id="PKU44801.1"/>
    </source>
</evidence>
<dbReference type="InterPro" id="IPR031327">
    <property type="entry name" value="MCM"/>
</dbReference>
<dbReference type="PANTHER" id="PTHR11630">
    <property type="entry name" value="DNA REPLICATION LICENSING FACTOR MCM FAMILY MEMBER"/>
    <property type="match status" value="1"/>
</dbReference>
<evidence type="ECO:0000259" key="4">
    <source>
        <dbReference type="PROSITE" id="PS50051"/>
    </source>
</evidence>
<proteinExistence type="inferred from homology"/>
<dbReference type="InterPro" id="IPR027417">
    <property type="entry name" value="P-loop_NTPase"/>
</dbReference>
<dbReference type="GO" id="GO:0006271">
    <property type="term" value="P:DNA strand elongation involved in DNA replication"/>
    <property type="evidence" value="ECO:0007669"/>
    <property type="project" value="TreeGrafter"/>
</dbReference>
<comment type="similarity">
    <text evidence="1">Belongs to the MCM family.</text>
</comment>
<dbReference type="GO" id="GO:0000727">
    <property type="term" value="P:double-strand break repair via break-induced replication"/>
    <property type="evidence" value="ECO:0007669"/>
    <property type="project" value="TreeGrafter"/>
</dbReference>
<gene>
    <name evidence="5" type="ORF">llap_4908</name>
</gene>
<keyword evidence="6" id="KW-1185">Reference proteome</keyword>
<dbReference type="PROSITE" id="PS50051">
    <property type="entry name" value="MCM_2"/>
    <property type="match status" value="1"/>
</dbReference>
<dbReference type="OrthoDB" id="1882346at2759"/>
<protein>
    <submittedName>
        <fullName evidence="5">Maternal dna replication licensing factor mcm3-like isoform x3</fullName>
    </submittedName>
</protein>
<evidence type="ECO:0000256" key="3">
    <source>
        <dbReference type="ARBA" id="ARBA00022840"/>
    </source>
</evidence>
<dbReference type="AlphaFoldDB" id="A0A2I0UFH7"/>
<accession>A0A2I0UFH7</accession>
<dbReference type="Proteomes" id="UP000233556">
    <property type="component" value="Unassembled WGS sequence"/>
</dbReference>
<dbReference type="EMBL" id="KZ505803">
    <property type="protein sequence ID" value="PKU44801.1"/>
    <property type="molecule type" value="Genomic_DNA"/>
</dbReference>
<name>A0A2I0UFH7_LIMLA</name>
<dbReference type="GO" id="GO:0042555">
    <property type="term" value="C:MCM complex"/>
    <property type="evidence" value="ECO:0007669"/>
    <property type="project" value="TreeGrafter"/>
</dbReference>
<dbReference type="GO" id="GO:0017116">
    <property type="term" value="F:single-stranded DNA helicase activity"/>
    <property type="evidence" value="ECO:0007669"/>
    <property type="project" value="TreeGrafter"/>
</dbReference>
<evidence type="ECO:0000313" key="6">
    <source>
        <dbReference type="Proteomes" id="UP000233556"/>
    </source>
</evidence>
<keyword evidence="2" id="KW-0547">Nucleotide-binding</keyword>
<sequence length="102" mass="11312">MPGTIMLANNIKLMSKEIAPTFSADDVAKIKKFCKAQTKDIFDHLSKSLAPNVHGHEYIKKAILCMLLRGNEKVPNNGTRIKGDINILLLAYPDKSFLVTEA</sequence>
<organism evidence="5 6">
    <name type="scientific">Limosa lapponica baueri</name>
    <dbReference type="NCBI Taxonomy" id="1758121"/>
    <lineage>
        <taxon>Eukaryota</taxon>
        <taxon>Metazoa</taxon>
        <taxon>Chordata</taxon>
        <taxon>Craniata</taxon>
        <taxon>Vertebrata</taxon>
        <taxon>Euteleostomi</taxon>
        <taxon>Archelosauria</taxon>
        <taxon>Archosauria</taxon>
        <taxon>Dinosauria</taxon>
        <taxon>Saurischia</taxon>
        <taxon>Theropoda</taxon>
        <taxon>Coelurosauria</taxon>
        <taxon>Aves</taxon>
        <taxon>Neognathae</taxon>
        <taxon>Neoaves</taxon>
        <taxon>Charadriiformes</taxon>
        <taxon>Scolopacidae</taxon>
        <taxon>Limosa</taxon>
    </lineage>
</organism>
<dbReference type="InterPro" id="IPR001208">
    <property type="entry name" value="MCM_dom"/>
</dbReference>
<dbReference type="Pfam" id="PF00493">
    <property type="entry name" value="MCM"/>
    <property type="match status" value="1"/>
</dbReference>
<dbReference type="GO" id="GO:0003697">
    <property type="term" value="F:single-stranded DNA binding"/>
    <property type="evidence" value="ECO:0007669"/>
    <property type="project" value="TreeGrafter"/>
</dbReference>
<evidence type="ECO:0000256" key="2">
    <source>
        <dbReference type="ARBA" id="ARBA00022741"/>
    </source>
</evidence>
<evidence type="ECO:0000256" key="1">
    <source>
        <dbReference type="ARBA" id="ARBA00008010"/>
    </source>
</evidence>
<reference evidence="6" key="2">
    <citation type="submission" date="2017-12" db="EMBL/GenBank/DDBJ databases">
        <title>Genome sequence of the Bar-tailed Godwit (Limosa lapponica baueri).</title>
        <authorList>
            <person name="Lima N.C.B."/>
            <person name="Parody-Merino A.M."/>
            <person name="Battley P.F."/>
            <person name="Fidler A.E."/>
            <person name="Prosdocimi F."/>
        </authorList>
    </citation>
    <scope>NUCLEOTIDE SEQUENCE [LARGE SCALE GENOMIC DNA]</scope>
</reference>